<reference evidence="1" key="3">
    <citation type="submission" date="2014-01" db="EMBL/GenBank/DDBJ databases">
        <title>Evolution of pathogenesis and genome organization in the Tremellales.</title>
        <authorList>
            <person name="Cuomo C."/>
            <person name="Litvintseva A."/>
            <person name="Heitman J."/>
            <person name="Chen Y."/>
            <person name="Sun S."/>
            <person name="Springer D."/>
            <person name="Dromer F."/>
            <person name="Young S."/>
            <person name="Zeng Q."/>
            <person name="Chapman S."/>
            <person name="Gujja S."/>
            <person name="Saif S."/>
            <person name="Birren B."/>
        </authorList>
    </citation>
    <scope>NUCLEOTIDE SEQUENCE</scope>
    <source>
        <strain evidence="1">CBS 10118</strain>
    </source>
</reference>
<name>A0A1B9G3N1_9TREE</name>
<accession>A0A1B9G3N1</accession>
<dbReference type="AlphaFoldDB" id="A0A1B9G3N1"/>
<evidence type="ECO:0000313" key="1">
    <source>
        <dbReference type="EMBL" id="OCF25634.1"/>
    </source>
</evidence>
<dbReference type="EMBL" id="KI894021">
    <property type="protein sequence ID" value="OCF25634.1"/>
    <property type="molecule type" value="Genomic_DNA"/>
</dbReference>
<dbReference type="InterPro" id="IPR027443">
    <property type="entry name" value="IPNS-like_sf"/>
</dbReference>
<evidence type="ECO:0000313" key="2">
    <source>
        <dbReference type="EMBL" id="WVW84300.1"/>
    </source>
</evidence>
<reference evidence="2" key="4">
    <citation type="submission" date="2024-02" db="EMBL/GenBank/DDBJ databases">
        <title>Comparative genomics of Cryptococcus and Kwoniella reveals pathogenesis evolution and contrasting modes of karyotype evolution via chromosome fusion or intercentromeric recombination.</title>
        <authorList>
            <person name="Coelho M.A."/>
            <person name="David-Palma M."/>
            <person name="Shea T."/>
            <person name="Bowers K."/>
            <person name="McGinley-Smith S."/>
            <person name="Mohammad A.W."/>
            <person name="Gnirke A."/>
            <person name="Yurkov A.M."/>
            <person name="Nowrousian M."/>
            <person name="Sun S."/>
            <person name="Cuomo C.A."/>
            <person name="Heitman J."/>
        </authorList>
    </citation>
    <scope>NUCLEOTIDE SEQUENCE</scope>
    <source>
        <strain evidence="2">CBS 10118</strain>
    </source>
</reference>
<dbReference type="EMBL" id="CP144544">
    <property type="protein sequence ID" value="WVW84300.1"/>
    <property type="molecule type" value="Genomic_DNA"/>
</dbReference>
<dbReference type="GeneID" id="30209857"/>
<organism evidence="1">
    <name type="scientific">Kwoniella bestiolae CBS 10118</name>
    <dbReference type="NCBI Taxonomy" id="1296100"/>
    <lineage>
        <taxon>Eukaryota</taxon>
        <taxon>Fungi</taxon>
        <taxon>Dikarya</taxon>
        <taxon>Basidiomycota</taxon>
        <taxon>Agaricomycotina</taxon>
        <taxon>Tremellomycetes</taxon>
        <taxon>Tremellales</taxon>
        <taxon>Cryptococcaceae</taxon>
        <taxon>Kwoniella</taxon>
    </lineage>
</organism>
<dbReference type="SUPFAM" id="SSF51197">
    <property type="entry name" value="Clavaminate synthase-like"/>
    <property type="match status" value="1"/>
</dbReference>
<dbReference type="OrthoDB" id="8249012at2759"/>
<reference evidence="1" key="1">
    <citation type="submission" date="2013-07" db="EMBL/GenBank/DDBJ databases">
        <title>The Genome Sequence of Cryptococcus bestiolae CBS10118.</title>
        <authorList>
            <consortium name="The Broad Institute Genome Sequencing Platform"/>
            <person name="Cuomo C."/>
            <person name="Litvintseva A."/>
            <person name="Chen Y."/>
            <person name="Heitman J."/>
            <person name="Sun S."/>
            <person name="Springer D."/>
            <person name="Dromer F."/>
            <person name="Young S.K."/>
            <person name="Zeng Q."/>
            <person name="Gargeya S."/>
            <person name="Fitzgerald M."/>
            <person name="Abouelleil A."/>
            <person name="Alvarado L."/>
            <person name="Berlin A.M."/>
            <person name="Chapman S.B."/>
            <person name="Dewar J."/>
            <person name="Goldberg J."/>
            <person name="Griggs A."/>
            <person name="Gujja S."/>
            <person name="Hansen M."/>
            <person name="Howarth C."/>
            <person name="Imamovic A."/>
            <person name="Larimer J."/>
            <person name="McCowan C."/>
            <person name="Murphy C."/>
            <person name="Pearson M."/>
            <person name="Priest M."/>
            <person name="Roberts A."/>
            <person name="Saif S."/>
            <person name="Shea T."/>
            <person name="Sykes S."/>
            <person name="Wortman J."/>
            <person name="Nusbaum C."/>
            <person name="Birren B."/>
        </authorList>
    </citation>
    <scope>NUCLEOTIDE SEQUENCE [LARGE SCALE GENOMIC DNA]</scope>
    <source>
        <strain evidence="1">CBS 10118</strain>
    </source>
</reference>
<reference evidence="2" key="2">
    <citation type="submission" date="2013-07" db="EMBL/GenBank/DDBJ databases">
        <authorList>
            <consortium name="The Broad Institute Genome Sequencing Platform"/>
            <person name="Cuomo C."/>
            <person name="Litvintseva A."/>
            <person name="Chen Y."/>
            <person name="Heitman J."/>
            <person name="Sun S."/>
            <person name="Springer D."/>
            <person name="Dromer F."/>
            <person name="Young S.K."/>
            <person name="Zeng Q."/>
            <person name="Gargeya S."/>
            <person name="Fitzgerald M."/>
            <person name="Abouelleil A."/>
            <person name="Alvarado L."/>
            <person name="Berlin A.M."/>
            <person name="Chapman S.B."/>
            <person name="Dewar J."/>
            <person name="Goldberg J."/>
            <person name="Griggs A."/>
            <person name="Gujja S."/>
            <person name="Hansen M."/>
            <person name="Howarth C."/>
            <person name="Imamovic A."/>
            <person name="Larimer J."/>
            <person name="McCowan C."/>
            <person name="Murphy C."/>
            <person name="Pearson M."/>
            <person name="Priest M."/>
            <person name="Roberts A."/>
            <person name="Saif S."/>
            <person name="Shea T."/>
            <person name="Sykes S."/>
            <person name="Wortman J."/>
            <person name="Nusbaum C."/>
            <person name="Birren B."/>
        </authorList>
    </citation>
    <scope>NUCLEOTIDE SEQUENCE</scope>
    <source>
        <strain evidence="2">CBS 10118</strain>
    </source>
</reference>
<proteinExistence type="predicted"/>
<dbReference type="Pfam" id="PF07350">
    <property type="entry name" value="Gig2-like"/>
    <property type="match status" value="2"/>
</dbReference>
<evidence type="ECO:0000313" key="3">
    <source>
        <dbReference type="Proteomes" id="UP000092730"/>
    </source>
</evidence>
<dbReference type="VEuPathDB" id="FungiDB:I302_05458"/>
<dbReference type="PANTHER" id="PTHR30613:SF1">
    <property type="entry name" value="DUF1479 DOMAIN PROTEIN (AFU_ORTHOLOGUE AFUA_5G09280)"/>
    <property type="match status" value="1"/>
</dbReference>
<protein>
    <submittedName>
        <fullName evidence="1">Uncharacterized protein</fullName>
    </submittedName>
</protein>
<dbReference type="KEGG" id="kbi:30209857"/>
<dbReference type="Proteomes" id="UP000092730">
    <property type="component" value="Chromosome 4"/>
</dbReference>
<gene>
    <name evidence="1" type="ORF">I302_05458</name>
    <name evidence="2" type="ORF">I302_106334</name>
</gene>
<dbReference type="RefSeq" id="XP_019046704.1">
    <property type="nucleotide sequence ID" value="XM_019192074.1"/>
</dbReference>
<dbReference type="InterPro" id="IPR010856">
    <property type="entry name" value="Gig2-like"/>
</dbReference>
<keyword evidence="3" id="KW-1185">Reference proteome</keyword>
<dbReference type="PANTHER" id="PTHR30613">
    <property type="entry name" value="UNCHARACTERIZED PROTEIN YBIU-RELATED"/>
    <property type="match status" value="1"/>
</dbReference>
<sequence length="415" mass="45285">MTYRRLLTSLASHPPSSLSSNSRLIPPYAQHLPSLAQTPSSSLRPPYEHTAQVANVKVVNRSLKSPMKFELLLSNPQNGSGASKLDQWKNEVLSNDQSRAGLEKRWREVVGGLERLRDGQNEVPQIAFQRLSSELSSASTVNKIKDTGLVVVRDVVRDSEAIEWAREVLLSVGERGGRAVYWHPSLLSARSNPSILSANSQVSSALLSSPEVYLKASTIIEGLHPQPIIPPTTSSDLWSTPGSLLSHLTLTPSIPNSSTIVSPTILAAEYAALRPFFRSIKSKISFYSSSSAEYLDLQNWELLDPSSPVGEMDLPHLKSIQIIHPELTPGDMVFYHSALPITTSPNSGQVFLPLQPILKGSEGSAQWVEEQKKAFEKGVPPPGEAVGDNEGLWLLEEKGERGMIGSRAGRDAMGY</sequence>
<dbReference type="Gene3D" id="2.60.120.330">
    <property type="entry name" value="B-lactam Antibiotic, Isopenicillin N Synthase, Chain"/>
    <property type="match status" value="2"/>
</dbReference>